<name>A0A183T0Y8_SCHSO</name>
<accession>A0A183T0Y8</accession>
<dbReference type="AlphaFoldDB" id="A0A183T0Y8"/>
<evidence type="ECO:0000313" key="3">
    <source>
        <dbReference type="WBParaSite" id="SSLN_0001052701-mRNA-1"/>
    </source>
</evidence>
<gene>
    <name evidence="1" type="ORF">SSLN_LOCUS10136</name>
</gene>
<organism evidence="3">
    <name type="scientific">Schistocephalus solidus</name>
    <name type="common">Tapeworm</name>
    <dbReference type="NCBI Taxonomy" id="70667"/>
    <lineage>
        <taxon>Eukaryota</taxon>
        <taxon>Metazoa</taxon>
        <taxon>Spiralia</taxon>
        <taxon>Lophotrochozoa</taxon>
        <taxon>Platyhelminthes</taxon>
        <taxon>Cestoda</taxon>
        <taxon>Eucestoda</taxon>
        <taxon>Diphyllobothriidea</taxon>
        <taxon>Diphyllobothriidae</taxon>
        <taxon>Schistocephalus</taxon>
    </lineage>
</organism>
<dbReference type="EMBL" id="UYSU01035671">
    <property type="protein sequence ID" value="VDL96521.1"/>
    <property type="molecule type" value="Genomic_DNA"/>
</dbReference>
<keyword evidence="2" id="KW-1185">Reference proteome</keyword>
<dbReference type="InterPro" id="IPR004127">
    <property type="entry name" value="Prefoldin_subunit_alpha"/>
</dbReference>
<evidence type="ECO:0000313" key="1">
    <source>
        <dbReference type="EMBL" id="VDL96521.1"/>
    </source>
</evidence>
<dbReference type="STRING" id="70667.A0A183T0Y8"/>
<protein>
    <submittedName>
        <fullName evidence="3">HisKA domain-containing protein</fullName>
    </submittedName>
</protein>
<reference evidence="3" key="1">
    <citation type="submission" date="2016-06" db="UniProtKB">
        <authorList>
            <consortium name="WormBaseParasite"/>
        </authorList>
    </citation>
    <scope>IDENTIFICATION</scope>
</reference>
<dbReference type="Pfam" id="PF02996">
    <property type="entry name" value="Prefoldin"/>
    <property type="match status" value="1"/>
</dbReference>
<dbReference type="Proteomes" id="UP000275846">
    <property type="component" value="Unassembled WGS sequence"/>
</dbReference>
<dbReference type="SUPFAM" id="SSF46579">
    <property type="entry name" value="Prefoldin"/>
    <property type="match status" value="1"/>
</dbReference>
<dbReference type="InterPro" id="IPR009053">
    <property type="entry name" value="Prefoldin"/>
</dbReference>
<dbReference type="OrthoDB" id="10267474at2759"/>
<dbReference type="Gene3D" id="1.10.287.370">
    <property type="match status" value="1"/>
</dbReference>
<reference evidence="1 2" key="2">
    <citation type="submission" date="2018-11" db="EMBL/GenBank/DDBJ databases">
        <authorList>
            <consortium name="Pathogen Informatics"/>
        </authorList>
    </citation>
    <scope>NUCLEOTIDE SEQUENCE [LARGE SCALE GENOMIC DNA]</scope>
    <source>
        <strain evidence="1 2">NST_G2</strain>
    </source>
</reference>
<dbReference type="WBParaSite" id="SSLN_0001052701-mRNA-1">
    <property type="protein sequence ID" value="SSLN_0001052701-mRNA-1"/>
    <property type="gene ID" value="SSLN_0001052701"/>
</dbReference>
<sequence>MDLRYVPSEKENSFKITSDLTKPKHVLDNIVTGYFAAMEAKDTAKHFTRRIDFIEKQIEKVSPVLAQKSQENKGLSAVLETKLQAKAFRCDR</sequence>
<proteinExistence type="predicted"/>
<evidence type="ECO:0000313" key="2">
    <source>
        <dbReference type="Proteomes" id="UP000275846"/>
    </source>
</evidence>